<evidence type="ECO:0000313" key="2">
    <source>
        <dbReference type="EMBL" id="TFK37782.1"/>
    </source>
</evidence>
<dbReference type="OrthoDB" id="2015537at2759"/>
<organism evidence="2 3">
    <name type="scientific">Crucibulum laeve</name>
    <dbReference type="NCBI Taxonomy" id="68775"/>
    <lineage>
        <taxon>Eukaryota</taxon>
        <taxon>Fungi</taxon>
        <taxon>Dikarya</taxon>
        <taxon>Basidiomycota</taxon>
        <taxon>Agaricomycotina</taxon>
        <taxon>Agaricomycetes</taxon>
        <taxon>Agaricomycetidae</taxon>
        <taxon>Agaricales</taxon>
        <taxon>Agaricineae</taxon>
        <taxon>Nidulariaceae</taxon>
        <taxon>Crucibulum</taxon>
    </lineage>
</organism>
<evidence type="ECO:0000256" key="1">
    <source>
        <dbReference type="SAM" id="MobiDB-lite"/>
    </source>
</evidence>
<accession>A0A5C3LY65</accession>
<dbReference type="STRING" id="68775.A0A5C3LY65"/>
<gene>
    <name evidence="2" type="ORF">BDQ12DRAFT_607266</name>
</gene>
<evidence type="ECO:0000313" key="3">
    <source>
        <dbReference type="Proteomes" id="UP000308652"/>
    </source>
</evidence>
<protein>
    <submittedName>
        <fullName evidence="2">Uncharacterized protein</fullName>
    </submittedName>
</protein>
<name>A0A5C3LY65_9AGAR</name>
<reference evidence="2 3" key="1">
    <citation type="journal article" date="2019" name="Nat. Ecol. Evol.">
        <title>Megaphylogeny resolves global patterns of mushroom evolution.</title>
        <authorList>
            <person name="Varga T."/>
            <person name="Krizsan K."/>
            <person name="Foldi C."/>
            <person name="Dima B."/>
            <person name="Sanchez-Garcia M."/>
            <person name="Sanchez-Ramirez S."/>
            <person name="Szollosi G.J."/>
            <person name="Szarkandi J.G."/>
            <person name="Papp V."/>
            <person name="Albert L."/>
            <person name="Andreopoulos W."/>
            <person name="Angelini C."/>
            <person name="Antonin V."/>
            <person name="Barry K.W."/>
            <person name="Bougher N.L."/>
            <person name="Buchanan P."/>
            <person name="Buyck B."/>
            <person name="Bense V."/>
            <person name="Catcheside P."/>
            <person name="Chovatia M."/>
            <person name="Cooper J."/>
            <person name="Damon W."/>
            <person name="Desjardin D."/>
            <person name="Finy P."/>
            <person name="Geml J."/>
            <person name="Haridas S."/>
            <person name="Hughes K."/>
            <person name="Justo A."/>
            <person name="Karasinski D."/>
            <person name="Kautmanova I."/>
            <person name="Kiss B."/>
            <person name="Kocsube S."/>
            <person name="Kotiranta H."/>
            <person name="LaButti K.M."/>
            <person name="Lechner B.E."/>
            <person name="Liimatainen K."/>
            <person name="Lipzen A."/>
            <person name="Lukacs Z."/>
            <person name="Mihaltcheva S."/>
            <person name="Morgado L.N."/>
            <person name="Niskanen T."/>
            <person name="Noordeloos M.E."/>
            <person name="Ohm R.A."/>
            <person name="Ortiz-Santana B."/>
            <person name="Ovrebo C."/>
            <person name="Racz N."/>
            <person name="Riley R."/>
            <person name="Savchenko A."/>
            <person name="Shiryaev A."/>
            <person name="Soop K."/>
            <person name="Spirin V."/>
            <person name="Szebenyi C."/>
            <person name="Tomsovsky M."/>
            <person name="Tulloss R.E."/>
            <person name="Uehling J."/>
            <person name="Grigoriev I.V."/>
            <person name="Vagvolgyi C."/>
            <person name="Papp T."/>
            <person name="Martin F.M."/>
            <person name="Miettinen O."/>
            <person name="Hibbett D.S."/>
            <person name="Nagy L.G."/>
        </authorList>
    </citation>
    <scope>NUCLEOTIDE SEQUENCE [LARGE SCALE GENOMIC DNA]</scope>
    <source>
        <strain evidence="2 3">CBS 166.37</strain>
    </source>
</reference>
<feature type="region of interest" description="Disordered" evidence="1">
    <location>
        <begin position="105"/>
        <end position="129"/>
    </location>
</feature>
<dbReference type="Proteomes" id="UP000308652">
    <property type="component" value="Unassembled WGS sequence"/>
</dbReference>
<sequence length="129" mass="14472">MFEDANVLTFHTYRCARDDYKEGILLDAVQHCLDANDNALARPFPPLGELSPDIKQTPHLDHYPSPSLNCIKYFLTSLRGLPTPSHVFLSTGFIEAPPSASAWPLNASRSSSPRQCTGYRRGERRTRVL</sequence>
<keyword evidence="3" id="KW-1185">Reference proteome</keyword>
<dbReference type="AlphaFoldDB" id="A0A5C3LY65"/>
<proteinExistence type="predicted"/>
<dbReference type="EMBL" id="ML213606">
    <property type="protein sequence ID" value="TFK37782.1"/>
    <property type="molecule type" value="Genomic_DNA"/>
</dbReference>